<dbReference type="Pfam" id="PF21987">
    <property type="entry name" value="YajR_YAM"/>
    <property type="match status" value="1"/>
</dbReference>
<evidence type="ECO:0000256" key="6">
    <source>
        <dbReference type="ARBA" id="ARBA00023136"/>
    </source>
</evidence>
<feature type="domain" description="Major facilitator superfamily (MFS) profile" evidence="9">
    <location>
        <begin position="76"/>
        <end position="457"/>
    </location>
</feature>
<dbReference type="CDD" id="cd17472">
    <property type="entry name" value="MFS_YajR_like"/>
    <property type="match status" value="1"/>
</dbReference>
<dbReference type="GO" id="GO:0005886">
    <property type="term" value="C:plasma membrane"/>
    <property type="evidence" value="ECO:0007669"/>
    <property type="project" value="UniProtKB-SubCell"/>
</dbReference>
<evidence type="ECO:0000313" key="10">
    <source>
        <dbReference type="EMBL" id="SCZ85079.1"/>
    </source>
</evidence>
<keyword evidence="5 8" id="KW-1133">Transmembrane helix</keyword>
<feature type="transmembrane region" description="Helical" evidence="8">
    <location>
        <begin position="314"/>
        <end position="335"/>
    </location>
</feature>
<evidence type="ECO:0000256" key="3">
    <source>
        <dbReference type="ARBA" id="ARBA00022475"/>
    </source>
</evidence>
<evidence type="ECO:0000256" key="2">
    <source>
        <dbReference type="ARBA" id="ARBA00022448"/>
    </source>
</evidence>
<evidence type="ECO:0000313" key="11">
    <source>
        <dbReference type="Proteomes" id="UP000198729"/>
    </source>
</evidence>
<evidence type="ECO:0000256" key="7">
    <source>
        <dbReference type="SAM" id="MobiDB-lite"/>
    </source>
</evidence>
<dbReference type="GO" id="GO:0022857">
    <property type="term" value="F:transmembrane transporter activity"/>
    <property type="evidence" value="ECO:0007669"/>
    <property type="project" value="InterPro"/>
</dbReference>
<feature type="transmembrane region" description="Helical" evidence="8">
    <location>
        <begin position="404"/>
        <end position="426"/>
    </location>
</feature>
<gene>
    <name evidence="10" type="primary">yajR</name>
    <name evidence="10" type="ORF">NSMM_340015</name>
</gene>
<dbReference type="Gene3D" id="1.20.1250.20">
    <property type="entry name" value="MFS general substrate transporter like domains"/>
    <property type="match status" value="1"/>
</dbReference>
<sequence length="520" mass="55987">MALAVDIASSRPPVKSDWSTQTDPCQQKNLKPQPTPANIAAFQIHILSLISFMSSTSPPKTSPEITEKMTPVELRASIGLAGVYALRMLGLFIILPVFSFYAEDLPGGTSFTLIGIALGAYGLTQAILQIPFGWLSDRIGRKPVIYFGLILFALGSFVAASATDIYWVIFGRILQGAGAISAAVMALAADLTREEHRTKAMAMIGITIGVVFSISLILAPILNRWIGVPGIFLLTGLLAMLAIWVVYKVVPNPIVSRFHSDTEVASSRFKTVLSNPQLLRLNYGIFALHAVLMALWLVVPLSLREAGLAADHHWQVYFPVLVLSIILIIPAIIYAEKKSQMKPVFTAAVALLLTGQILMGLFSQSLFGLTFALLVFFTAFNLLEASLPSLISKIAPVGAKGTAIGIYSSTQFLGAFVGASLGGYLFQHHGAFALTALCGGLLVVWLLLAITMQAPAAVRSKMYAVSRMDNHQASQLSQALAALPGVSEALVLTNEQVAYLKVDMKGFEEDKVIQLLQRSV</sequence>
<evidence type="ECO:0000256" key="4">
    <source>
        <dbReference type="ARBA" id="ARBA00022692"/>
    </source>
</evidence>
<protein>
    <submittedName>
        <fullName evidence="10">Inner membrane transport protein YajR</fullName>
    </submittedName>
</protein>
<keyword evidence="2" id="KW-0813">Transport</keyword>
<evidence type="ECO:0000259" key="9">
    <source>
        <dbReference type="PROSITE" id="PS50850"/>
    </source>
</evidence>
<feature type="transmembrane region" description="Helical" evidence="8">
    <location>
        <begin position="76"/>
        <end position="98"/>
    </location>
</feature>
<feature type="compositionally biased region" description="Polar residues" evidence="7">
    <location>
        <begin position="17"/>
        <end position="32"/>
    </location>
</feature>
<keyword evidence="11" id="KW-1185">Reference proteome</keyword>
<proteinExistence type="predicted"/>
<dbReference type="Proteomes" id="UP000198729">
    <property type="component" value="Unassembled WGS sequence"/>
</dbReference>
<feature type="transmembrane region" description="Helical" evidence="8">
    <location>
        <begin position="110"/>
        <end position="132"/>
    </location>
</feature>
<keyword evidence="3" id="KW-1003">Cell membrane</keyword>
<feature type="transmembrane region" description="Helical" evidence="8">
    <location>
        <begin position="278"/>
        <end position="299"/>
    </location>
</feature>
<feature type="transmembrane region" description="Helical" evidence="8">
    <location>
        <begin position="200"/>
        <end position="219"/>
    </location>
</feature>
<dbReference type="Pfam" id="PF07690">
    <property type="entry name" value="MFS_1"/>
    <property type="match status" value="1"/>
</dbReference>
<comment type="subcellular location">
    <subcellularLocation>
        <location evidence="1">Cell membrane</location>
        <topology evidence="1">Multi-pass membrane protein</topology>
    </subcellularLocation>
</comment>
<reference evidence="10 11" key="1">
    <citation type="submission" date="2016-10" db="EMBL/GenBank/DDBJ databases">
        <authorList>
            <person name="de Groot N.N."/>
        </authorList>
    </citation>
    <scope>NUCLEOTIDE SEQUENCE [LARGE SCALE GENOMIC DNA]</scope>
    <source>
        <strain evidence="10">1</strain>
    </source>
</reference>
<dbReference type="STRING" id="51642.NSMM_340015"/>
<evidence type="ECO:0000256" key="1">
    <source>
        <dbReference type="ARBA" id="ARBA00004651"/>
    </source>
</evidence>
<accession>A0A1G5SF86</accession>
<dbReference type="EMBL" id="FMWO01000041">
    <property type="protein sequence ID" value="SCZ85079.1"/>
    <property type="molecule type" value="Genomic_DNA"/>
</dbReference>
<dbReference type="Gene3D" id="3.30.70.100">
    <property type="match status" value="1"/>
</dbReference>
<keyword evidence="6 8" id="KW-0472">Membrane</keyword>
<feature type="region of interest" description="Disordered" evidence="7">
    <location>
        <begin position="1"/>
        <end position="34"/>
    </location>
</feature>
<dbReference type="InterPro" id="IPR011701">
    <property type="entry name" value="MFS"/>
</dbReference>
<evidence type="ECO:0000256" key="5">
    <source>
        <dbReference type="ARBA" id="ARBA00022989"/>
    </source>
</evidence>
<dbReference type="PANTHER" id="PTHR23517:SF2">
    <property type="entry name" value="MULTIDRUG RESISTANCE PROTEIN MDTH"/>
    <property type="match status" value="1"/>
</dbReference>
<evidence type="ECO:0000256" key="8">
    <source>
        <dbReference type="SAM" id="Phobius"/>
    </source>
</evidence>
<feature type="transmembrane region" description="Helical" evidence="8">
    <location>
        <begin position="365"/>
        <end position="383"/>
    </location>
</feature>
<dbReference type="PANTHER" id="PTHR23517">
    <property type="entry name" value="RESISTANCE PROTEIN MDTM, PUTATIVE-RELATED-RELATED"/>
    <property type="match status" value="1"/>
</dbReference>
<keyword evidence="4 8" id="KW-0812">Transmembrane</keyword>
<feature type="transmembrane region" description="Helical" evidence="8">
    <location>
        <begin position="144"/>
        <end position="163"/>
    </location>
</feature>
<feature type="transmembrane region" description="Helical" evidence="8">
    <location>
        <begin position="225"/>
        <end position="247"/>
    </location>
</feature>
<dbReference type="SUPFAM" id="SSF103473">
    <property type="entry name" value="MFS general substrate transporter"/>
    <property type="match status" value="1"/>
</dbReference>
<feature type="transmembrane region" description="Helical" evidence="8">
    <location>
        <begin position="342"/>
        <end position="359"/>
    </location>
</feature>
<feature type="transmembrane region" description="Helical" evidence="8">
    <location>
        <begin position="432"/>
        <end position="452"/>
    </location>
</feature>
<dbReference type="InterPro" id="IPR020846">
    <property type="entry name" value="MFS_dom"/>
</dbReference>
<dbReference type="InterPro" id="IPR036259">
    <property type="entry name" value="MFS_trans_sf"/>
</dbReference>
<name>A0A1G5SF86_9PROT</name>
<feature type="transmembrane region" description="Helical" evidence="8">
    <location>
        <begin position="169"/>
        <end position="188"/>
    </location>
</feature>
<dbReference type="AlphaFoldDB" id="A0A1G5SF86"/>
<dbReference type="PROSITE" id="PS50850">
    <property type="entry name" value="MFS"/>
    <property type="match status" value="1"/>
</dbReference>
<dbReference type="InterPro" id="IPR054152">
    <property type="entry name" value="YajR_YAM"/>
</dbReference>
<organism evidence="10 11">
    <name type="scientific">Nitrosomonas mobilis</name>
    <dbReference type="NCBI Taxonomy" id="51642"/>
    <lineage>
        <taxon>Bacteria</taxon>
        <taxon>Pseudomonadati</taxon>
        <taxon>Pseudomonadota</taxon>
        <taxon>Betaproteobacteria</taxon>
        <taxon>Nitrosomonadales</taxon>
        <taxon>Nitrosomonadaceae</taxon>
        <taxon>Nitrosomonas</taxon>
    </lineage>
</organism>
<dbReference type="InterPro" id="IPR050171">
    <property type="entry name" value="MFS_Transporters"/>
</dbReference>